<dbReference type="VEuPathDB" id="FungiDB:SPRG_04440"/>
<reference evidence="2 3" key="1">
    <citation type="journal article" date="2013" name="PLoS Genet.">
        <title>Distinctive expansion of potential virulence genes in the genome of the oomycete fish pathogen Saprolegnia parasitica.</title>
        <authorList>
            <person name="Jiang R.H."/>
            <person name="de Bruijn I."/>
            <person name="Haas B.J."/>
            <person name="Belmonte R."/>
            <person name="Lobach L."/>
            <person name="Christie J."/>
            <person name="van den Ackerveken G."/>
            <person name="Bottin A."/>
            <person name="Bulone V."/>
            <person name="Diaz-Moreno S.M."/>
            <person name="Dumas B."/>
            <person name="Fan L."/>
            <person name="Gaulin E."/>
            <person name="Govers F."/>
            <person name="Grenville-Briggs L.J."/>
            <person name="Horner N.R."/>
            <person name="Levin J.Z."/>
            <person name="Mammella M."/>
            <person name="Meijer H.J."/>
            <person name="Morris P."/>
            <person name="Nusbaum C."/>
            <person name="Oome S."/>
            <person name="Phillips A.J."/>
            <person name="van Rooyen D."/>
            <person name="Rzeszutek E."/>
            <person name="Saraiva M."/>
            <person name="Secombes C.J."/>
            <person name="Seidl M.F."/>
            <person name="Snel B."/>
            <person name="Stassen J.H."/>
            <person name="Sykes S."/>
            <person name="Tripathy S."/>
            <person name="van den Berg H."/>
            <person name="Vega-Arreguin J.C."/>
            <person name="Wawra S."/>
            <person name="Young S.K."/>
            <person name="Zeng Q."/>
            <person name="Dieguez-Uribeondo J."/>
            <person name="Russ C."/>
            <person name="Tyler B.M."/>
            <person name="van West P."/>
        </authorList>
    </citation>
    <scope>NUCLEOTIDE SEQUENCE [LARGE SCALE GENOMIC DNA]</scope>
    <source>
        <strain evidence="2 3">CBS 223.65</strain>
    </source>
</reference>
<proteinExistence type="predicted"/>
<dbReference type="PANTHER" id="PTHR44329">
    <property type="entry name" value="SERINE/THREONINE-PROTEIN KINASE TNNI3K-RELATED"/>
    <property type="match status" value="1"/>
</dbReference>
<dbReference type="PROSITE" id="PS50011">
    <property type="entry name" value="PROTEIN_KINASE_DOM"/>
    <property type="match status" value="1"/>
</dbReference>
<dbReference type="OrthoDB" id="339325at2759"/>
<keyword evidence="3" id="KW-1185">Reference proteome</keyword>
<dbReference type="EMBL" id="KK583201">
    <property type="protein sequence ID" value="KDO30539.1"/>
    <property type="molecule type" value="Genomic_DNA"/>
</dbReference>
<dbReference type="InterPro" id="IPR051681">
    <property type="entry name" value="Ser/Thr_Kinases-Pseudokinases"/>
</dbReference>
<evidence type="ECO:0000313" key="2">
    <source>
        <dbReference type="EMBL" id="KDO30539.1"/>
    </source>
</evidence>
<dbReference type="GeneID" id="24126883"/>
<evidence type="ECO:0000259" key="1">
    <source>
        <dbReference type="PROSITE" id="PS50011"/>
    </source>
</evidence>
<dbReference type="Proteomes" id="UP000030745">
    <property type="component" value="Unassembled WGS sequence"/>
</dbReference>
<dbReference type="AlphaFoldDB" id="A0A067CIH7"/>
<keyword evidence="2" id="KW-0808">Transferase</keyword>
<dbReference type="PANTHER" id="PTHR44329:SF214">
    <property type="entry name" value="PROTEIN KINASE DOMAIN-CONTAINING PROTEIN"/>
    <property type="match status" value="1"/>
</dbReference>
<dbReference type="Pfam" id="PF00069">
    <property type="entry name" value="Pkinase"/>
    <property type="match status" value="1"/>
</dbReference>
<dbReference type="PROSITE" id="PS00108">
    <property type="entry name" value="PROTEIN_KINASE_ST"/>
    <property type="match status" value="1"/>
</dbReference>
<evidence type="ECO:0000313" key="3">
    <source>
        <dbReference type="Proteomes" id="UP000030745"/>
    </source>
</evidence>
<gene>
    <name evidence="2" type="ORF">SPRG_04440</name>
</gene>
<dbReference type="RefSeq" id="XP_012198754.1">
    <property type="nucleotide sequence ID" value="XM_012343364.1"/>
</dbReference>
<accession>A0A067CIH7</accession>
<sequence length="255" mass="28695">MSSATLDYGDLDLLRIAAADVVTTRKMASGAYGEIFFGEYDGKPVAIKTLLTGHSKRVWIQNVIDEINLLGRLDSPYIVSLVGAAWTRATNLQCVLEYMDLGDIRIFGPRRRLVYLHSMKVIHRDLKSRNVLLDSAKGTKLTDFGSSREATTETMTPEILQYNQYTVATDVYAFGIILSELDTHLVPYGDRINDRGQGLVETAIMSMVIDDEIRPTFTPECPIWFRDLALQGLVHDPERRPTMMQVSHTLTTHLN</sequence>
<dbReference type="SMART" id="SM00220">
    <property type="entry name" value="S_TKc"/>
    <property type="match status" value="1"/>
</dbReference>
<keyword evidence="2" id="KW-0418">Kinase</keyword>
<dbReference type="InterPro" id="IPR008271">
    <property type="entry name" value="Ser/Thr_kinase_AS"/>
</dbReference>
<dbReference type="GO" id="GO:0005524">
    <property type="term" value="F:ATP binding"/>
    <property type="evidence" value="ECO:0007669"/>
    <property type="project" value="InterPro"/>
</dbReference>
<dbReference type="PIRSF" id="PIRSF000654">
    <property type="entry name" value="Integrin-linked_kinase"/>
    <property type="match status" value="1"/>
</dbReference>
<feature type="domain" description="Protein kinase" evidence="1">
    <location>
        <begin position="21"/>
        <end position="251"/>
    </location>
</feature>
<dbReference type="Gene3D" id="3.30.200.20">
    <property type="entry name" value="Phosphorylase Kinase, domain 1"/>
    <property type="match status" value="1"/>
</dbReference>
<protein>
    <submittedName>
        <fullName evidence="2">TKL protein kinase</fullName>
    </submittedName>
</protein>
<name>A0A067CIH7_SAPPC</name>
<organism evidence="2 3">
    <name type="scientific">Saprolegnia parasitica (strain CBS 223.65)</name>
    <dbReference type="NCBI Taxonomy" id="695850"/>
    <lineage>
        <taxon>Eukaryota</taxon>
        <taxon>Sar</taxon>
        <taxon>Stramenopiles</taxon>
        <taxon>Oomycota</taxon>
        <taxon>Saprolegniomycetes</taxon>
        <taxon>Saprolegniales</taxon>
        <taxon>Saprolegniaceae</taxon>
        <taxon>Saprolegnia</taxon>
    </lineage>
</organism>
<dbReference type="InterPro" id="IPR001245">
    <property type="entry name" value="Ser-Thr/Tyr_kinase_cat_dom"/>
</dbReference>
<dbReference type="STRING" id="695850.A0A067CIH7"/>
<dbReference type="Pfam" id="PF07714">
    <property type="entry name" value="PK_Tyr_Ser-Thr"/>
    <property type="match status" value="1"/>
</dbReference>
<dbReference type="Gene3D" id="1.10.510.10">
    <property type="entry name" value="Transferase(Phosphotransferase) domain 1"/>
    <property type="match status" value="1"/>
</dbReference>
<dbReference type="InterPro" id="IPR000719">
    <property type="entry name" value="Prot_kinase_dom"/>
</dbReference>
<dbReference type="OMA" id="RICYIAR"/>
<dbReference type="KEGG" id="spar:SPRG_04440"/>
<dbReference type="SUPFAM" id="SSF56112">
    <property type="entry name" value="Protein kinase-like (PK-like)"/>
    <property type="match status" value="1"/>
</dbReference>
<dbReference type="GO" id="GO:0004674">
    <property type="term" value="F:protein serine/threonine kinase activity"/>
    <property type="evidence" value="ECO:0007669"/>
    <property type="project" value="TreeGrafter"/>
</dbReference>
<dbReference type="InterPro" id="IPR011009">
    <property type="entry name" value="Kinase-like_dom_sf"/>
</dbReference>